<name>A0ABD6CKU5_9EURY</name>
<evidence type="ECO:0000256" key="5">
    <source>
        <dbReference type="ARBA" id="ARBA00023136"/>
    </source>
</evidence>
<evidence type="ECO:0000256" key="4">
    <source>
        <dbReference type="ARBA" id="ARBA00022989"/>
    </source>
</evidence>
<comment type="activity regulation">
    <text evidence="8">Na(+) is not transported, but it plays an essential structural role and its presence is essential for fluoride channel function.</text>
</comment>
<evidence type="ECO:0000256" key="1">
    <source>
        <dbReference type="ARBA" id="ARBA00004651"/>
    </source>
</evidence>
<keyword evidence="8" id="KW-0813">Transport</keyword>
<dbReference type="InterPro" id="IPR003691">
    <property type="entry name" value="FluC"/>
</dbReference>
<dbReference type="Proteomes" id="UP001597085">
    <property type="component" value="Unassembled WGS sequence"/>
</dbReference>
<keyword evidence="8" id="KW-0407">Ion channel</keyword>
<evidence type="ECO:0000256" key="6">
    <source>
        <dbReference type="ARBA" id="ARBA00035120"/>
    </source>
</evidence>
<feature type="transmembrane region" description="Helical" evidence="8">
    <location>
        <begin position="44"/>
        <end position="61"/>
    </location>
</feature>
<feature type="transmembrane region" description="Helical" evidence="8">
    <location>
        <begin position="12"/>
        <end position="32"/>
    </location>
</feature>
<dbReference type="Pfam" id="PF02537">
    <property type="entry name" value="CRCB"/>
    <property type="match status" value="1"/>
</dbReference>
<dbReference type="AlphaFoldDB" id="A0ABD6CKU5"/>
<dbReference type="GO" id="GO:0062054">
    <property type="term" value="F:fluoride channel activity"/>
    <property type="evidence" value="ECO:0007669"/>
    <property type="project" value="UniProtKB-UniRule"/>
</dbReference>
<comment type="function">
    <text evidence="8">Fluoride-specific ion channel. Important for reducing fluoride concentration in the cell, thus reducing its toxicity.</text>
</comment>
<comment type="subcellular location">
    <subcellularLocation>
        <location evidence="1 8">Cell membrane</location>
        <topology evidence="1 8">Multi-pass membrane protein</topology>
    </subcellularLocation>
</comment>
<dbReference type="GO" id="GO:0140114">
    <property type="term" value="P:cellular detoxification of fluoride"/>
    <property type="evidence" value="ECO:0007669"/>
    <property type="project" value="UniProtKB-UniRule"/>
</dbReference>
<keyword evidence="10" id="KW-1185">Reference proteome</keyword>
<evidence type="ECO:0000313" key="10">
    <source>
        <dbReference type="Proteomes" id="UP001597085"/>
    </source>
</evidence>
<evidence type="ECO:0000256" key="7">
    <source>
        <dbReference type="ARBA" id="ARBA00035585"/>
    </source>
</evidence>
<feature type="transmembrane region" description="Helical" evidence="8">
    <location>
        <begin position="67"/>
        <end position="89"/>
    </location>
</feature>
<sequence>MTGSFAVLVGSLPLPLLVGLGGALGALGRYAADAALGGGRRSTVAVNVIGSVALGALVASSPSDATLALAGTGFCGAFTTFSSFAVNVVRAADTGDYRLAAADALGTLATALLGVGIGWWLAGFW</sequence>
<keyword evidence="8" id="KW-0406">Ion transport</keyword>
<keyword evidence="2 8" id="KW-1003">Cell membrane</keyword>
<keyword evidence="8" id="KW-0479">Metal-binding</keyword>
<gene>
    <name evidence="8" type="primary">fluC</name>
    <name evidence="8" type="synonym">crcB</name>
    <name evidence="9" type="ORF">ACFSBX_03510</name>
</gene>
<dbReference type="GO" id="GO:0005886">
    <property type="term" value="C:plasma membrane"/>
    <property type="evidence" value="ECO:0007669"/>
    <property type="project" value="UniProtKB-SubCell"/>
</dbReference>
<dbReference type="EMBL" id="JBHUDK010000003">
    <property type="protein sequence ID" value="MFD1598024.1"/>
    <property type="molecule type" value="Genomic_DNA"/>
</dbReference>
<keyword evidence="4 8" id="KW-1133">Transmembrane helix</keyword>
<proteinExistence type="inferred from homology"/>
<reference evidence="9 10" key="1">
    <citation type="journal article" date="2019" name="Int. J. Syst. Evol. Microbiol.">
        <title>The Global Catalogue of Microorganisms (GCM) 10K type strain sequencing project: providing services to taxonomists for standard genome sequencing and annotation.</title>
        <authorList>
            <consortium name="The Broad Institute Genomics Platform"/>
            <consortium name="The Broad Institute Genome Sequencing Center for Infectious Disease"/>
            <person name="Wu L."/>
            <person name="Ma J."/>
        </authorList>
    </citation>
    <scope>NUCLEOTIDE SEQUENCE [LARGE SCALE GENOMIC DNA]</scope>
    <source>
        <strain evidence="9 10">CGMCC 1.12121</strain>
    </source>
</reference>
<dbReference type="HAMAP" id="MF_00454">
    <property type="entry name" value="FluC"/>
    <property type="match status" value="1"/>
</dbReference>
<evidence type="ECO:0000313" key="9">
    <source>
        <dbReference type="EMBL" id="MFD1598024.1"/>
    </source>
</evidence>
<evidence type="ECO:0000256" key="3">
    <source>
        <dbReference type="ARBA" id="ARBA00022692"/>
    </source>
</evidence>
<evidence type="ECO:0000256" key="2">
    <source>
        <dbReference type="ARBA" id="ARBA00022475"/>
    </source>
</evidence>
<feature type="transmembrane region" description="Helical" evidence="8">
    <location>
        <begin position="101"/>
        <end position="122"/>
    </location>
</feature>
<evidence type="ECO:0000256" key="8">
    <source>
        <dbReference type="HAMAP-Rule" id="MF_00454"/>
    </source>
</evidence>
<feature type="binding site" evidence="8">
    <location>
        <position position="79"/>
    </location>
    <ligand>
        <name>Na(+)</name>
        <dbReference type="ChEBI" id="CHEBI:29101"/>
        <note>structural</note>
    </ligand>
</feature>
<keyword evidence="3 8" id="KW-0812">Transmembrane</keyword>
<feature type="binding site" evidence="8">
    <location>
        <position position="76"/>
    </location>
    <ligand>
        <name>Na(+)</name>
        <dbReference type="ChEBI" id="CHEBI:29101"/>
        <note>structural</note>
    </ligand>
</feature>
<keyword evidence="5 8" id="KW-0472">Membrane</keyword>
<dbReference type="GO" id="GO:0046872">
    <property type="term" value="F:metal ion binding"/>
    <property type="evidence" value="ECO:0007669"/>
    <property type="project" value="UniProtKB-KW"/>
</dbReference>
<comment type="caution">
    <text evidence="9">The sequence shown here is derived from an EMBL/GenBank/DDBJ whole genome shotgun (WGS) entry which is preliminary data.</text>
</comment>
<comment type="similarity">
    <text evidence="6 8">Belongs to the fluoride channel Fluc/FEX (TC 1.A.43) family.</text>
</comment>
<comment type="catalytic activity">
    <reaction evidence="7">
        <text>fluoride(in) = fluoride(out)</text>
        <dbReference type="Rhea" id="RHEA:76159"/>
        <dbReference type="ChEBI" id="CHEBI:17051"/>
    </reaction>
    <physiologicalReaction direction="left-to-right" evidence="7">
        <dbReference type="Rhea" id="RHEA:76160"/>
    </physiologicalReaction>
</comment>
<dbReference type="RefSeq" id="WP_256420032.1">
    <property type="nucleotide sequence ID" value="NZ_JANHDI010000001.1"/>
</dbReference>
<protein>
    <recommendedName>
        <fullName evidence="8">Fluoride-specific ion channel FluC</fullName>
    </recommendedName>
</protein>
<accession>A0ABD6CKU5</accession>
<organism evidence="9 10">
    <name type="scientific">Halobellus rarus</name>
    <dbReference type="NCBI Taxonomy" id="1126237"/>
    <lineage>
        <taxon>Archaea</taxon>
        <taxon>Methanobacteriati</taxon>
        <taxon>Methanobacteriota</taxon>
        <taxon>Stenosarchaea group</taxon>
        <taxon>Halobacteria</taxon>
        <taxon>Halobacteriales</taxon>
        <taxon>Haloferacaceae</taxon>
        <taxon>Halobellus</taxon>
    </lineage>
</organism>
<keyword evidence="8" id="KW-0915">Sodium</keyword>